<reference evidence="2" key="1">
    <citation type="submission" date="2022-12" db="EMBL/GenBank/DDBJ databases">
        <title>Reclassification of two methanogenic archaea species isolated from the Kolyma lowland permafrost.</title>
        <authorList>
            <person name="Trubitsyn V.E."/>
            <person name="Rivkina E.M."/>
            <person name="Shcherbakova V.A."/>
        </authorList>
    </citation>
    <scope>NUCLEOTIDE SEQUENCE</scope>
    <source>
        <strain evidence="2">M2</strain>
        <strain evidence="3">MK4</strain>
    </source>
</reference>
<protein>
    <submittedName>
        <fullName evidence="2">Uncharacterized protein</fullName>
    </submittedName>
</protein>
<keyword evidence="1" id="KW-0812">Transmembrane</keyword>
<dbReference type="Proteomes" id="UP001074446">
    <property type="component" value="Unassembled WGS sequence"/>
</dbReference>
<accession>A0A9E4ZU14</accession>
<organism evidence="2 4">
    <name type="scientific">Methanobacterium veterum</name>
    <dbReference type="NCBI Taxonomy" id="408577"/>
    <lineage>
        <taxon>Archaea</taxon>
        <taxon>Methanobacteriati</taxon>
        <taxon>Methanobacteriota</taxon>
        <taxon>Methanomada group</taxon>
        <taxon>Methanobacteria</taxon>
        <taxon>Methanobacteriales</taxon>
        <taxon>Methanobacteriaceae</taxon>
        <taxon>Methanobacterium</taxon>
    </lineage>
</organism>
<comment type="caution">
    <text evidence="2">The sequence shown here is derived from an EMBL/GenBank/DDBJ whole genome shotgun (WGS) entry which is preliminary data.</text>
</comment>
<dbReference type="Proteomes" id="UP001068021">
    <property type="component" value="Unassembled WGS sequence"/>
</dbReference>
<dbReference type="RefSeq" id="WP_157197631.1">
    <property type="nucleotide sequence ID" value="NZ_JAPVER010000020.1"/>
</dbReference>
<gene>
    <name evidence="3" type="ORF">O3H35_00360</name>
    <name evidence="2" type="ORF">O3H54_06950</name>
</gene>
<dbReference type="EMBL" id="JAPVES010000024">
    <property type="protein sequence ID" value="MCZ3371080.1"/>
    <property type="molecule type" value="Genomic_DNA"/>
</dbReference>
<keyword evidence="4" id="KW-1185">Reference proteome</keyword>
<name>A0A9E4ZU14_9EURY</name>
<dbReference type="AlphaFoldDB" id="A0A9E4ZU14"/>
<evidence type="ECO:0000313" key="2">
    <source>
        <dbReference type="EMBL" id="MCZ3365617.1"/>
    </source>
</evidence>
<sequence>MKGRGVLSKLGILIVLLLITGVFLFGSSLFNNNKSFENDKLEFTYPADWTPTNFTAINTSYSVQLYGNDTNIIFPVTIKTEVTKINMYTSDDPDEIILRKLVGKKYPEIAKSCERDDLYKKRHSLVTLKYKSIVDGKTEIRIFFLDGIHFCIIEGKTSKDDGVLEDKLDKIALSLDDKAL</sequence>
<proteinExistence type="predicted"/>
<evidence type="ECO:0000256" key="1">
    <source>
        <dbReference type="SAM" id="Phobius"/>
    </source>
</evidence>
<keyword evidence="1" id="KW-1133">Transmembrane helix</keyword>
<evidence type="ECO:0000313" key="3">
    <source>
        <dbReference type="EMBL" id="MCZ3371080.1"/>
    </source>
</evidence>
<evidence type="ECO:0000313" key="4">
    <source>
        <dbReference type="Proteomes" id="UP001068021"/>
    </source>
</evidence>
<dbReference type="EMBL" id="JAPVER010000020">
    <property type="protein sequence ID" value="MCZ3365617.1"/>
    <property type="molecule type" value="Genomic_DNA"/>
</dbReference>
<keyword evidence="1" id="KW-0472">Membrane</keyword>
<feature type="transmembrane region" description="Helical" evidence="1">
    <location>
        <begin position="12"/>
        <end position="30"/>
    </location>
</feature>